<feature type="transmembrane region" description="Helical" evidence="1">
    <location>
        <begin position="86"/>
        <end position="109"/>
    </location>
</feature>
<dbReference type="AlphaFoldDB" id="A0A3L6STG0"/>
<keyword evidence="1" id="KW-1133">Transmembrane helix</keyword>
<organism evidence="2 3">
    <name type="scientific">Panicum miliaceum</name>
    <name type="common">Proso millet</name>
    <name type="synonym">Broomcorn millet</name>
    <dbReference type="NCBI Taxonomy" id="4540"/>
    <lineage>
        <taxon>Eukaryota</taxon>
        <taxon>Viridiplantae</taxon>
        <taxon>Streptophyta</taxon>
        <taxon>Embryophyta</taxon>
        <taxon>Tracheophyta</taxon>
        <taxon>Spermatophyta</taxon>
        <taxon>Magnoliopsida</taxon>
        <taxon>Liliopsida</taxon>
        <taxon>Poales</taxon>
        <taxon>Poaceae</taxon>
        <taxon>PACMAD clade</taxon>
        <taxon>Panicoideae</taxon>
        <taxon>Panicodae</taxon>
        <taxon>Paniceae</taxon>
        <taxon>Panicinae</taxon>
        <taxon>Panicum</taxon>
        <taxon>Panicum sect. Panicum</taxon>
    </lineage>
</organism>
<sequence length="111" mass="11853">MATTPQLAIDDDNINNEVRIDIPGDEILDGIAPGNSRKFARKLRGGHQIAYYLILLGFFLAGVAEVFAGSLLYWGQDGGRVRAYGVPLFFASVVLLAALIALGGTPFIVMG</sequence>
<keyword evidence="1" id="KW-0472">Membrane</keyword>
<name>A0A3L6STG0_PANMI</name>
<gene>
    <name evidence="2" type="ORF">C2845_PM07G01690</name>
</gene>
<protein>
    <submittedName>
        <fullName evidence="2">Uncharacterized protein</fullName>
    </submittedName>
</protein>
<dbReference type="EMBL" id="PQIB02000004">
    <property type="protein sequence ID" value="RLN24954.1"/>
    <property type="molecule type" value="Genomic_DNA"/>
</dbReference>
<evidence type="ECO:0000313" key="3">
    <source>
        <dbReference type="Proteomes" id="UP000275267"/>
    </source>
</evidence>
<dbReference type="Pfam" id="PF12442">
    <property type="entry name" value="DUF3681"/>
    <property type="match status" value="1"/>
</dbReference>
<dbReference type="InterPro" id="IPR022149">
    <property type="entry name" value="DUF3681"/>
</dbReference>
<feature type="transmembrane region" description="Helical" evidence="1">
    <location>
        <begin position="49"/>
        <end position="74"/>
    </location>
</feature>
<comment type="caution">
    <text evidence="2">The sequence shown here is derived from an EMBL/GenBank/DDBJ whole genome shotgun (WGS) entry which is preliminary data.</text>
</comment>
<accession>A0A3L6STG0</accession>
<evidence type="ECO:0000313" key="2">
    <source>
        <dbReference type="EMBL" id="RLN24954.1"/>
    </source>
</evidence>
<reference evidence="3" key="1">
    <citation type="journal article" date="2019" name="Nat. Commun.">
        <title>The genome of broomcorn millet.</title>
        <authorList>
            <person name="Zou C."/>
            <person name="Miki D."/>
            <person name="Li D."/>
            <person name="Tang Q."/>
            <person name="Xiao L."/>
            <person name="Rajput S."/>
            <person name="Deng P."/>
            <person name="Jia W."/>
            <person name="Huang R."/>
            <person name="Zhang M."/>
            <person name="Sun Y."/>
            <person name="Hu J."/>
            <person name="Fu X."/>
            <person name="Schnable P.S."/>
            <person name="Li F."/>
            <person name="Zhang H."/>
            <person name="Feng B."/>
            <person name="Zhu X."/>
            <person name="Liu R."/>
            <person name="Schnable J.C."/>
            <person name="Zhu J.-K."/>
            <person name="Zhang H."/>
        </authorList>
    </citation>
    <scope>NUCLEOTIDE SEQUENCE [LARGE SCALE GENOMIC DNA]</scope>
</reference>
<proteinExistence type="predicted"/>
<dbReference type="Proteomes" id="UP000275267">
    <property type="component" value="Unassembled WGS sequence"/>
</dbReference>
<keyword evidence="3" id="KW-1185">Reference proteome</keyword>
<dbReference type="OrthoDB" id="685622at2759"/>
<evidence type="ECO:0000256" key="1">
    <source>
        <dbReference type="SAM" id="Phobius"/>
    </source>
</evidence>
<keyword evidence="1" id="KW-0812">Transmembrane</keyword>